<evidence type="ECO:0000256" key="2">
    <source>
        <dbReference type="SAM" id="Phobius"/>
    </source>
</evidence>
<keyword evidence="2" id="KW-0472">Membrane</keyword>
<sequence>MKSELLWDAMGHIDESRIEEALCQPEDRPAGKKRKKSRLKKGIASAAAAALVIMVGTPLLAAESPAFYQALYSVSPSAAQFFIPVREACVDNGIRMEVESAGLEGDTARIYVSLQDLEGDRIDETTDLFDSYAIRRSFDSVGTCSRVAYDEENRKATFLIEITAMGGSDIKGGKITFSVREFISGKTAREDIPLELKPSDLAQREITGVLTDPVITGGSYSWEAQQDFGVSIEDETAMEELEKKLPTTMLVPGESLYSPMENMDISAAAYMDGMLHIQLRMKESLTLDPHGFVYLMNEKGERIDSYCAVYFAEHTESNDLRVDYDEMMFKIPKEALEEYRLYGSFYTAGRNVKGDWRVTFSL</sequence>
<name>A0A3E3IB82_9FIRM</name>
<dbReference type="GeneID" id="97986172"/>
<keyword evidence="4" id="KW-1185">Reference proteome</keyword>
<dbReference type="EMBL" id="QVLV01000002">
    <property type="protein sequence ID" value="RGE64335.1"/>
    <property type="molecule type" value="Genomic_DNA"/>
</dbReference>
<protein>
    <submittedName>
        <fullName evidence="3">DUF4179 domain-containing protein</fullName>
    </submittedName>
</protein>
<evidence type="ECO:0000313" key="4">
    <source>
        <dbReference type="Proteomes" id="UP000260812"/>
    </source>
</evidence>
<reference evidence="3" key="1">
    <citation type="submission" date="2018-08" db="EMBL/GenBank/DDBJ databases">
        <title>A genome reference for cultivated species of the human gut microbiota.</title>
        <authorList>
            <person name="Zou Y."/>
            <person name="Xue W."/>
            <person name="Luo G."/>
        </authorList>
    </citation>
    <scope>NUCLEOTIDE SEQUENCE [LARGE SCALE GENOMIC DNA]</scope>
    <source>
        <strain evidence="3">TF05-5AC</strain>
    </source>
</reference>
<keyword evidence="2" id="KW-1133">Transmembrane helix</keyword>
<organism evidence="3 4">
    <name type="scientific">Eisenbergiella massiliensis</name>
    <dbReference type="NCBI Taxonomy" id="1720294"/>
    <lineage>
        <taxon>Bacteria</taxon>
        <taxon>Bacillati</taxon>
        <taxon>Bacillota</taxon>
        <taxon>Clostridia</taxon>
        <taxon>Lachnospirales</taxon>
        <taxon>Lachnospiraceae</taxon>
        <taxon>Eisenbergiella</taxon>
    </lineage>
</organism>
<keyword evidence="2" id="KW-0812">Transmembrane</keyword>
<evidence type="ECO:0000313" key="3">
    <source>
        <dbReference type="EMBL" id="RGE64335.1"/>
    </source>
</evidence>
<dbReference type="Proteomes" id="UP000260812">
    <property type="component" value="Unassembled WGS sequence"/>
</dbReference>
<evidence type="ECO:0000256" key="1">
    <source>
        <dbReference type="SAM" id="MobiDB-lite"/>
    </source>
</evidence>
<gene>
    <name evidence="3" type="ORF">DXC51_04545</name>
</gene>
<dbReference type="AlphaFoldDB" id="A0A3E3IB82"/>
<proteinExistence type="predicted"/>
<accession>A0A3E3IB82</accession>
<dbReference type="RefSeq" id="WP_117543908.1">
    <property type="nucleotide sequence ID" value="NZ_CANNOQ010000385.1"/>
</dbReference>
<comment type="caution">
    <text evidence="3">The sequence shown here is derived from an EMBL/GenBank/DDBJ whole genome shotgun (WGS) entry which is preliminary data.</text>
</comment>
<feature type="transmembrane region" description="Helical" evidence="2">
    <location>
        <begin position="42"/>
        <end position="61"/>
    </location>
</feature>
<feature type="compositionally biased region" description="Basic and acidic residues" evidence="1">
    <location>
        <begin position="18"/>
        <end position="30"/>
    </location>
</feature>
<feature type="region of interest" description="Disordered" evidence="1">
    <location>
        <begin position="18"/>
        <end position="37"/>
    </location>
</feature>